<dbReference type="InterPro" id="IPR006139">
    <property type="entry name" value="D-isomer_2_OHA_DH_cat_dom"/>
</dbReference>
<evidence type="ECO:0000256" key="2">
    <source>
        <dbReference type="ARBA" id="ARBA00023002"/>
    </source>
</evidence>
<evidence type="ECO:0000256" key="3">
    <source>
        <dbReference type="ARBA" id="ARBA00023027"/>
    </source>
</evidence>
<dbReference type="Gene3D" id="3.40.50.720">
    <property type="entry name" value="NAD(P)-binding Rossmann-like Domain"/>
    <property type="match status" value="2"/>
</dbReference>
<dbReference type="SUPFAM" id="SSF52283">
    <property type="entry name" value="Formate/glycerate dehydrogenase catalytic domain-like"/>
    <property type="match status" value="1"/>
</dbReference>
<dbReference type="RefSeq" id="WP_068835854.1">
    <property type="nucleotide sequence ID" value="NZ_JBHSMX010000004.1"/>
</dbReference>
<dbReference type="InterPro" id="IPR050857">
    <property type="entry name" value="D-2-hydroxyacid_DH"/>
</dbReference>
<feature type="domain" description="D-isomer specific 2-hydroxyacid dehydrogenase catalytic" evidence="5">
    <location>
        <begin position="19"/>
        <end position="318"/>
    </location>
</feature>
<dbReference type="PANTHER" id="PTHR42789">
    <property type="entry name" value="D-ISOMER SPECIFIC 2-HYDROXYACID DEHYDROGENASE FAMILY PROTEIN (AFU_ORTHOLOGUE AFUA_6G10090)"/>
    <property type="match status" value="1"/>
</dbReference>
<accession>A0ABW0Q4X7</accession>
<evidence type="ECO:0000259" key="5">
    <source>
        <dbReference type="Pfam" id="PF00389"/>
    </source>
</evidence>
<dbReference type="Pfam" id="PF02826">
    <property type="entry name" value="2-Hacid_dh_C"/>
    <property type="match status" value="1"/>
</dbReference>
<dbReference type="InterPro" id="IPR029753">
    <property type="entry name" value="D-isomer_DH_CS"/>
</dbReference>
<reference evidence="8" key="1">
    <citation type="journal article" date="2019" name="Int. J. Syst. Evol. Microbiol.">
        <title>The Global Catalogue of Microorganisms (GCM) 10K type strain sequencing project: providing services to taxonomists for standard genome sequencing and annotation.</title>
        <authorList>
            <consortium name="The Broad Institute Genomics Platform"/>
            <consortium name="The Broad Institute Genome Sequencing Center for Infectious Disease"/>
            <person name="Wu L."/>
            <person name="Ma J."/>
        </authorList>
    </citation>
    <scope>NUCLEOTIDE SEQUENCE [LARGE SCALE GENOMIC DNA]</scope>
    <source>
        <strain evidence="8">CGMCC 4.7277</strain>
    </source>
</reference>
<organism evidence="7 8">
    <name type="scientific">Polaromonas jejuensis</name>
    <dbReference type="NCBI Taxonomy" id="457502"/>
    <lineage>
        <taxon>Bacteria</taxon>
        <taxon>Pseudomonadati</taxon>
        <taxon>Pseudomonadota</taxon>
        <taxon>Betaproteobacteria</taxon>
        <taxon>Burkholderiales</taxon>
        <taxon>Comamonadaceae</taxon>
        <taxon>Polaromonas</taxon>
    </lineage>
</organism>
<evidence type="ECO:0000313" key="7">
    <source>
        <dbReference type="EMBL" id="MFC5519718.1"/>
    </source>
</evidence>
<keyword evidence="2 4" id="KW-0560">Oxidoreductase</keyword>
<name>A0ABW0Q4X7_9BURK</name>
<evidence type="ECO:0000259" key="6">
    <source>
        <dbReference type="Pfam" id="PF02826"/>
    </source>
</evidence>
<protein>
    <submittedName>
        <fullName evidence="7">Hydroxyacid dehydrogenase</fullName>
    </submittedName>
</protein>
<dbReference type="CDD" id="cd12167">
    <property type="entry name" value="2-Hacid_dh_8"/>
    <property type="match status" value="1"/>
</dbReference>
<dbReference type="SUPFAM" id="SSF51735">
    <property type="entry name" value="NAD(P)-binding Rossmann-fold domains"/>
    <property type="match status" value="1"/>
</dbReference>
<proteinExistence type="inferred from homology"/>
<sequence>MTTVFVSHPQDKLAHYFGDRASAALQAIADVRFNPGDADLSSQELAALAQDCEVIISYRQTLGDDALFAALPRLKAFVRCAIDIRNIDVAAASRHGVLVTQASAGFIASVSEWIIGVMIDLSRHISASAALYHAGRPAPPVMGRELRGATLGVIGYGQISRYLCDVALALGMRIVVHDPFTPTGRKELVQADLMPLLQQSDYVVCLAAATEATENMMNAKTFAAMKPGAFFINASRGNLVDEEALLQALDAGIIAGCALDVGRAPDQMPSPRVAAHPRVIATPHIGGLTPPAVEHQAMETVAQVTDIMRGREPRGAVNAQHARRWQRAKRWEQAFGAQQPA</sequence>
<dbReference type="InterPro" id="IPR006140">
    <property type="entry name" value="D-isomer_DH_NAD-bd"/>
</dbReference>
<dbReference type="EMBL" id="JBHSMX010000004">
    <property type="protein sequence ID" value="MFC5519718.1"/>
    <property type="molecule type" value="Genomic_DNA"/>
</dbReference>
<comment type="similarity">
    <text evidence="1 4">Belongs to the D-isomer specific 2-hydroxyacid dehydrogenase family.</text>
</comment>
<evidence type="ECO:0000313" key="8">
    <source>
        <dbReference type="Proteomes" id="UP001596084"/>
    </source>
</evidence>
<gene>
    <name evidence="7" type="ORF">ACFPP7_02140</name>
</gene>
<dbReference type="Pfam" id="PF00389">
    <property type="entry name" value="2-Hacid_dh"/>
    <property type="match status" value="1"/>
</dbReference>
<dbReference type="InterPro" id="IPR036291">
    <property type="entry name" value="NAD(P)-bd_dom_sf"/>
</dbReference>
<evidence type="ECO:0000256" key="1">
    <source>
        <dbReference type="ARBA" id="ARBA00005854"/>
    </source>
</evidence>
<keyword evidence="8" id="KW-1185">Reference proteome</keyword>
<dbReference type="Proteomes" id="UP001596084">
    <property type="component" value="Unassembled WGS sequence"/>
</dbReference>
<feature type="domain" description="D-isomer specific 2-hydroxyacid dehydrogenase NAD-binding" evidence="6">
    <location>
        <begin position="116"/>
        <end position="286"/>
    </location>
</feature>
<dbReference type="PANTHER" id="PTHR42789:SF1">
    <property type="entry name" value="D-ISOMER SPECIFIC 2-HYDROXYACID DEHYDROGENASE FAMILY PROTEIN (AFU_ORTHOLOGUE AFUA_6G10090)"/>
    <property type="match status" value="1"/>
</dbReference>
<keyword evidence="3" id="KW-0520">NAD</keyword>
<comment type="caution">
    <text evidence="7">The sequence shown here is derived from an EMBL/GenBank/DDBJ whole genome shotgun (WGS) entry which is preliminary data.</text>
</comment>
<dbReference type="PROSITE" id="PS00671">
    <property type="entry name" value="D_2_HYDROXYACID_DH_3"/>
    <property type="match status" value="1"/>
</dbReference>
<evidence type="ECO:0000256" key="4">
    <source>
        <dbReference type="RuleBase" id="RU003719"/>
    </source>
</evidence>